<evidence type="ECO:0000313" key="3">
    <source>
        <dbReference type="Proteomes" id="UP000501451"/>
    </source>
</evidence>
<dbReference type="PANTHER" id="PTHR11079">
    <property type="entry name" value="CYTOSINE DEAMINASE FAMILY MEMBER"/>
    <property type="match status" value="1"/>
</dbReference>
<dbReference type="EMBL" id="CP049740">
    <property type="protein sequence ID" value="QII81187.1"/>
    <property type="molecule type" value="Genomic_DNA"/>
</dbReference>
<dbReference type="SUPFAM" id="SSF53927">
    <property type="entry name" value="Cytidine deaminase-like"/>
    <property type="match status" value="1"/>
</dbReference>
<reference evidence="2 3" key="1">
    <citation type="journal article" date="2017" name="Int. J. Syst. Evol. Microbiol.">
        <title>Jeotgalibaca porci sp. nov. and Jeotgalibaca arthritidis sp. nov., isolated from pigs, and emended description of the genus Jeotgalibaca.</title>
        <authorList>
            <person name="Zamora L."/>
            <person name="Perez-Sancho M."/>
            <person name="Dominguez L."/>
            <person name="Fernandez-Garayzabal J.F."/>
            <person name="Vela A.I."/>
        </authorList>
    </citation>
    <scope>NUCLEOTIDE SEQUENCE [LARGE SCALE GENOMIC DNA]</scope>
    <source>
        <strain evidence="2 3">CECT 9157</strain>
    </source>
</reference>
<dbReference type="Pfam" id="PF00383">
    <property type="entry name" value="dCMP_cyt_deam_1"/>
    <property type="match status" value="1"/>
</dbReference>
<dbReference type="Proteomes" id="UP000501451">
    <property type="component" value="Chromosome"/>
</dbReference>
<organism evidence="2 3">
    <name type="scientific">Jeotgalibaca arthritidis</name>
    <dbReference type="NCBI Taxonomy" id="1868794"/>
    <lineage>
        <taxon>Bacteria</taxon>
        <taxon>Bacillati</taxon>
        <taxon>Bacillota</taxon>
        <taxon>Bacilli</taxon>
        <taxon>Lactobacillales</taxon>
        <taxon>Carnobacteriaceae</taxon>
        <taxon>Jeotgalibaca</taxon>
    </lineage>
</organism>
<gene>
    <name evidence="2" type="ORF">G7057_01010</name>
</gene>
<name>A0A6G7K7H0_9LACT</name>
<feature type="domain" description="CMP/dCMP-type deaminase" evidence="1">
    <location>
        <begin position="4"/>
        <end position="120"/>
    </location>
</feature>
<dbReference type="Gene3D" id="3.40.140.10">
    <property type="entry name" value="Cytidine Deaminase, domain 2"/>
    <property type="match status" value="1"/>
</dbReference>
<dbReference type="RefSeq" id="WP_166160627.1">
    <property type="nucleotide sequence ID" value="NZ_CP049740.1"/>
</dbReference>
<dbReference type="InterPro" id="IPR002125">
    <property type="entry name" value="CMP_dCMP_dom"/>
</dbReference>
<protein>
    <submittedName>
        <fullName evidence="2">Nucleoside deaminase</fullName>
    </submittedName>
</protein>
<dbReference type="InterPro" id="IPR016193">
    <property type="entry name" value="Cytidine_deaminase-like"/>
</dbReference>
<keyword evidence="3" id="KW-1185">Reference proteome</keyword>
<sequence length="161" mass="17639">MISEQDRYYLKRAISLAKEALVVGDEPFGSLLVSEEGEILFEDHNHVSGGDHTQHPEFAIARWAANHLSADERKKATVYTSGEHCPMCAAAHGWVGLGRIVYASSSSQLADWLAEMGLSPSPVKNLAIQDVIRHAHVDGPDPELAQVVKELHVERHKNGLA</sequence>
<dbReference type="CDD" id="cd01285">
    <property type="entry name" value="nucleoside_deaminase"/>
    <property type="match status" value="1"/>
</dbReference>
<dbReference type="PROSITE" id="PS51747">
    <property type="entry name" value="CYT_DCMP_DEAMINASES_2"/>
    <property type="match status" value="1"/>
</dbReference>
<dbReference type="PANTHER" id="PTHR11079:SF179">
    <property type="entry name" value="TRNA(ADENINE(34)) DEAMINASE, CHLOROPLASTIC"/>
    <property type="match status" value="1"/>
</dbReference>
<accession>A0A6G7K7H0</accession>
<dbReference type="GO" id="GO:0003824">
    <property type="term" value="F:catalytic activity"/>
    <property type="evidence" value="ECO:0007669"/>
    <property type="project" value="InterPro"/>
</dbReference>
<evidence type="ECO:0000313" key="2">
    <source>
        <dbReference type="EMBL" id="QII81187.1"/>
    </source>
</evidence>
<dbReference type="KEGG" id="jar:G7057_01010"/>
<evidence type="ECO:0000259" key="1">
    <source>
        <dbReference type="PROSITE" id="PS51747"/>
    </source>
</evidence>
<proteinExistence type="predicted"/>
<dbReference type="AlphaFoldDB" id="A0A6G7K7H0"/>